<dbReference type="Gene3D" id="3.90.1200.10">
    <property type="match status" value="1"/>
</dbReference>
<evidence type="ECO:0000313" key="3">
    <source>
        <dbReference type="Proteomes" id="UP000589085"/>
    </source>
</evidence>
<dbReference type="InterPro" id="IPR011009">
    <property type="entry name" value="Kinase-like_dom_sf"/>
</dbReference>
<feature type="domain" description="Aminoglycoside phosphotransferase" evidence="1">
    <location>
        <begin position="20"/>
        <end position="231"/>
    </location>
</feature>
<dbReference type="Pfam" id="PF01636">
    <property type="entry name" value="APH"/>
    <property type="match status" value="1"/>
</dbReference>
<sequence length="284" mass="30457">MDPEITERLVSILTWTPQTQSRIAGGYTPAARYRVAAAGKSAFVKIATNRETSSALRREAAAYQAVGASFRPALIGFQDDGTHPMLVTEDLSGSFVAPPWHAKTIDNVLCLVERLHASSATLRPYRDIHGDVDTGWMLVQRDPRPFLGLGIASATWLSHALPALLAAEASCATSGSAPCHWDIRSDNLAFPTAGAKLVDWSEACLSNPRLDLGFWLPSLASEGGPAPDALLPGAPEIAAWVSGYFAARAGLPVIAHAPRVRQVQQRQLLTALAWAQRALRLPPL</sequence>
<keyword evidence="2" id="KW-0808">Transferase</keyword>
<protein>
    <submittedName>
        <fullName evidence="2">Phosphotransferase</fullName>
    </submittedName>
</protein>
<dbReference type="GO" id="GO:0016740">
    <property type="term" value="F:transferase activity"/>
    <property type="evidence" value="ECO:0007669"/>
    <property type="project" value="UniProtKB-KW"/>
</dbReference>
<reference evidence="2 3" key="1">
    <citation type="submission" date="2020-04" db="EMBL/GenBank/DDBJ databases">
        <title>Description of novel Gluconacetobacter.</title>
        <authorList>
            <person name="Sombolestani A."/>
        </authorList>
    </citation>
    <scope>NUCLEOTIDE SEQUENCE [LARGE SCALE GENOMIC DNA]</scope>
    <source>
        <strain evidence="2 3">LMG 19747</strain>
    </source>
</reference>
<dbReference type="RefSeq" id="WP_182996019.1">
    <property type="nucleotide sequence ID" value="NZ_JABEQJ010000002.1"/>
</dbReference>
<dbReference type="Proteomes" id="UP000589085">
    <property type="component" value="Unassembled WGS sequence"/>
</dbReference>
<comment type="caution">
    <text evidence="2">The sequence shown here is derived from an EMBL/GenBank/DDBJ whole genome shotgun (WGS) entry which is preliminary data.</text>
</comment>
<gene>
    <name evidence="2" type="ORF">HLH48_03070</name>
</gene>
<dbReference type="SUPFAM" id="SSF56112">
    <property type="entry name" value="Protein kinase-like (PK-like)"/>
    <property type="match status" value="1"/>
</dbReference>
<evidence type="ECO:0000313" key="2">
    <source>
        <dbReference type="EMBL" id="MBB2159166.1"/>
    </source>
</evidence>
<evidence type="ECO:0000259" key="1">
    <source>
        <dbReference type="Pfam" id="PF01636"/>
    </source>
</evidence>
<proteinExistence type="predicted"/>
<accession>A0A7W4IA99</accession>
<dbReference type="InterPro" id="IPR002575">
    <property type="entry name" value="Aminoglycoside_PTrfase"/>
</dbReference>
<name>A0A7W4IA99_9PROT</name>
<organism evidence="2 3">
    <name type="scientific">Gluconacetobacter sacchari</name>
    <dbReference type="NCBI Taxonomy" id="92759"/>
    <lineage>
        <taxon>Bacteria</taxon>
        <taxon>Pseudomonadati</taxon>
        <taxon>Pseudomonadota</taxon>
        <taxon>Alphaproteobacteria</taxon>
        <taxon>Acetobacterales</taxon>
        <taxon>Acetobacteraceae</taxon>
        <taxon>Gluconacetobacter</taxon>
    </lineage>
</organism>
<dbReference type="AlphaFoldDB" id="A0A7W4IA99"/>
<dbReference type="EMBL" id="JABEQJ010000002">
    <property type="protein sequence ID" value="MBB2159166.1"/>
    <property type="molecule type" value="Genomic_DNA"/>
</dbReference>